<protein>
    <recommendedName>
        <fullName evidence="2">YhfM-like domain-containing protein</fullName>
    </recommendedName>
</protein>
<name>A0ABX3D1L0_9BACL</name>
<dbReference type="Proteomes" id="UP000242153">
    <property type="component" value="Unassembled WGS sequence"/>
</dbReference>
<keyword evidence="4" id="KW-1185">Reference proteome</keyword>
<accession>A0ABX3D1L0</accession>
<feature type="domain" description="YhfM-like" evidence="2">
    <location>
        <begin position="42"/>
        <end position="121"/>
    </location>
</feature>
<proteinExistence type="predicted"/>
<dbReference type="Pfam" id="PF26353">
    <property type="entry name" value="YhfM"/>
    <property type="match status" value="1"/>
</dbReference>
<comment type="caution">
    <text evidence="3">The sequence shown here is derived from an EMBL/GenBank/DDBJ whole genome shotgun (WGS) entry which is preliminary data.</text>
</comment>
<evidence type="ECO:0000313" key="3">
    <source>
        <dbReference type="EMBL" id="OHX52945.1"/>
    </source>
</evidence>
<feature type="chain" id="PRO_5045303635" description="YhfM-like domain-containing protein" evidence="1">
    <location>
        <begin position="22"/>
        <end position="126"/>
    </location>
</feature>
<dbReference type="RefSeq" id="WP_071152002.1">
    <property type="nucleotide sequence ID" value="NZ_QQRT01000001.1"/>
</dbReference>
<dbReference type="PROSITE" id="PS51257">
    <property type="entry name" value="PROKAR_LIPOPROTEIN"/>
    <property type="match status" value="1"/>
</dbReference>
<evidence type="ECO:0000259" key="2">
    <source>
        <dbReference type="Pfam" id="PF26353"/>
    </source>
</evidence>
<evidence type="ECO:0000313" key="4">
    <source>
        <dbReference type="Proteomes" id="UP000242153"/>
    </source>
</evidence>
<evidence type="ECO:0000256" key="1">
    <source>
        <dbReference type="SAM" id="SignalP"/>
    </source>
</evidence>
<organism evidence="3 4">
    <name type="scientific">Planococcus salinarum</name>
    <dbReference type="NCBI Taxonomy" id="622695"/>
    <lineage>
        <taxon>Bacteria</taxon>
        <taxon>Bacillati</taxon>
        <taxon>Bacillota</taxon>
        <taxon>Bacilli</taxon>
        <taxon>Bacillales</taxon>
        <taxon>Caryophanaceae</taxon>
        <taxon>Planococcus</taxon>
    </lineage>
</organism>
<dbReference type="EMBL" id="MBQG01000063">
    <property type="protein sequence ID" value="OHX52945.1"/>
    <property type="molecule type" value="Genomic_DNA"/>
</dbReference>
<feature type="signal peptide" evidence="1">
    <location>
        <begin position="1"/>
        <end position="21"/>
    </location>
</feature>
<sequence length="126" mass="14184">MKKSFLLCIATILFLAGCSMGGIEEVDEITINEMLSFGEVKPDSSVTITDAEDIEILIEGIENAKKEPGIADVVDPEFELLIGERKFYLWFVGEGSVMDQEDTHTIYTLKNGVREQFEEIVLQEFE</sequence>
<keyword evidence="1" id="KW-0732">Signal</keyword>
<gene>
    <name evidence="3" type="ORF">BB776_01935</name>
</gene>
<reference evidence="3" key="1">
    <citation type="submission" date="2016-07" db="EMBL/GenBank/DDBJ databases">
        <title>Draft genome Planococcus salivarum.</title>
        <authorList>
            <person name="See-Too W.S."/>
        </authorList>
    </citation>
    <scope>NUCLEOTIDE SEQUENCE [LARGE SCALE GENOMIC DNA]</scope>
    <source>
        <strain evidence="3">DSM 23820</strain>
    </source>
</reference>
<dbReference type="InterPro" id="IPR058780">
    <property type="entry name" value="YhfM-like_dom"/>
</dbReference>